<dbReference type="AlphaFoldDB" id="A0AAD6NDN4"/>
<dbReference type="Gene3D" id="4.10.240.10">
    <property type="entry name" value="Zn(2)-C6 fungal-type DNA-binding domain"/>
    <property type="match status" value="1"/>
</dbReference>
<dbReference type="PROSITE" id="PS50048">
    <property type="entry name" value="ZN2_CY6_FUNGAL_2"/>
    <property type="match status" value="1"/>
</dbReference>
<keyword evidence="2" id="KW-0238">DNA-binding</keyword>
<protein>
    <recommendedName>
        <fullName evidence="6">Zn(2)-C6 fungal-type domain-containing protein</fullName>
    </recommendedName>
</protein>
<dbReference type="GO" id="GO:0003677">
    <property type="term" value="F:DNA binding"/>
    <property type="evidence" value="ECO:0007669"/>
    <property type="project" value="UniProtKB-KW"/>
</dbReference>
<feature type="region of interest" description="Disordered" evidence="5">
    <location>
        <begin position="383"/>
        <end position="403"/>
    </location>
</feature>
<dbReference type="PANTHER" id="PTHR47784:SF5">
    <property type="entry name" value="STEROL UPTAKE CONTROL PROTEIN 2"/>
    <property type="match status" value="1"/>
</dbReference>
<dbReference type="Pfam" id="PF00172">
    <property type="entry name" value="Zn_clus"/>
    <property type="match status" value="1"/>
</dbReference>
<dbReference type="GO" id="GO:0008270">
    <property type="term" value="F:zinc ion binding"/>
    <property type="evidence" value="ECO:0007669"/>
    <property type="project" value="InterPro"/>
</dbReference>
<sequence length="403" mass="45397">MVFRRSHTKSRHGCTNCKRRRVKCDEQHPSCTTCSQRQDECVYNAEGLYFFTGKQPRRPRRTRQTSADNVTSPSNRDTLGVFDHFEATEAAARTPGLNMEQLELELQWIMHTHKLLARSEATRKVWELVVLQEALKAPFLMHGILGLSALHLSRLREPESQSKWLSVAISHKNIALSMFSEQLSNIDHSNVKAMMSFAGLVVAFGLGSVLTSGAAEGPSLNSLIEIFNLSRGVQAVANKEIEFLLQSNLAPLFDVTPPEVCFPDHVLTAFDRLSELNAQCGQQSVHHNCSTYERVLKDLRELVTFTLAQPSSMTLAAGWAIRAPAEYLNDLDNRVPFSLVVLAHYCGFLHMARENWCVGPWGCVVLEEIRNSLTPDWQPHIEWPNEQVGRPQNNQSIPLPMEI</sequence>
<name>A0AAD6NDN4_PENCN</name>
<evidence type="ECO:0000256" key="1">
    <source>
        <dbReference type="ARBA" id="ARBA00023015"/>
    </source>
</evidence>
<dbReference type="GO" id="GO:0001228">
    <property type="term" value="F:DNA-binding transcription activator activity, RNA polymerase II-specific"/>
    <property type="evidence" value="ECO:0007669"/>
    <property type="project" value="TreeGrafter"/>
</dbReference>
<feature type="domain" description="Zn(2)-C6 fungal-type" evidence="6">
    <location>
        <begin position="13"/>
        <end position="43"/>
    </location>
</feature>
<evidence type="ECO:0000259" key="6">
    <source>
        <dbReference type="PROSITE" id="PS50048"/>
    </source>
</evidence>
<evidence type="ECO:0000313" key="8">
    <source>
        <dbReference type="Proteomes" id="UP001219568"/>
    </source>
</evidence>
<dbReference type="InterPro" id="IPR036864">
    <property type="entry name" value="Zn2-C6_fun-type_DNA-bd_sf"/>
</dbReference>
<accession>A0AAD6NDN4</accession>
<reference evidence="7" key="2">
    <citation type="submission" date="2023-01" db="EMBL/GenBank/DDBJ databases">
        <authorList>
            <person name="Petersen C."/>
        </authorList>
    </citation>
    <scope>NUCLEOTIDE SEQUENCE</scope>
    <source>
        <strain evidence="7">IBT 15450</strain>
    </source>
</reference>
<dbReference type="Proteomes" id="UP001219568">
    <property type="component" value="Unassembled WGS sequence"/>
</dbReference>
<keyword evidence="3" id="KW-0804">Transcription</keyword>
<reference evidence="7" key="1">
    <citation type="journal article" date="2023" name="IMA Fungus">
        <title>Comparative genomic study of the Penicillium genus elucidates a diverse pangenome and 15 lateral gene transfer events.</title>
        <authorList>
            <person name="Petersen C."/>
            <person name="Sorensen T."/>
            <person name="Nielsen M.R."/>
            <person name="Sondergaard T.E."/>
            <person name="Sorensen J.L."/>
            <person name="Fitzpatrick D.A."/>
            <person name="Frisvad J.C."/>
            <person name="Nielsen K.L."/>
        </authorList>
    </citation>
    <scope>NUCLEOTIDE SEQUENCE</scope>
    <source>
        <strain evidence="7">IBT 15450</strain>
    </source>
</reference>
<comment type="caution">
    <text evidence="7">The sequence shown here is derived from an EMBL/GenBank/DDBJ whole genome shotgun (WGS) entry which is preliminary data.</text>
</comment>
<dbReference type="SMART" id="SM00066">
    <property type="entry name" value="GAL4"/>
    <property type="match status" value="1"/>
</dbReference>
<evidence type="ECO:0000256" key="4">
    <source>
        <dbReference type="ARBA" id="ARBA00023242"/>
    </source>
</evidence>
<feature type="compositionally biased region" description="Polar residues" evidence="5">
    <location>
        <begin position="66"/>
        <end position="76"/>
    </location>
</feature>
<keyword evidence="1" id="KW-0805">Transcription regulation</keyword>
<evidence type="ECO:0000313" key="7">
    <source>
        <dbReference type="EMBL" id="KAJ6052873.1"/>
    </source>
</evidence>
<dbReference type="PANTHER" id="PTHR47784">
    <property type="entry name" value="STEROL UPTAKE CONTROL PROTEIN 2"/>
    <property type="match status" value="1"/>
</dbReference>
<evidence type="ECO:0000256" key="5">
    <source>
        <dbReference type="SAM" id="MobiDB-lite"/>
    </source>
</evidence>
<proteinExistence type="predicted"/>
<feature type="region of interest" description="Disordered" evidence="5">
    <location>
        <begin position="54"/>
        <end position="76"/>
    </location>
</feature>
<dbReference type="InterPro" id="IPR001138">
    <property type="entry name" value="Zn2Cys6_DnaBD"/>
</dbReference>
<dbReference type="SUPFAM" id="SSF57701">
    <property type="entry name" value="Zn2/Cys6 DNA-binding domain"/>
    <property type="match status" value="1"/>
</dbReference>
<organism evidence="7 8">
    <name type="scientific">Penicillium canescens</name>
    <dbReference type="NCBI Taxonomy" id="5083"/>
    <lineage>
        <taxon>Eukaryota</taxon>
        <taxon>Fungi</taxon>
        <taxon>Dikarya</taxon>
        <taxon>Ascomycota</taxon>
        <taxon>Pezizomycotina</taxon>
        <taxon>Eurotiomycetes</taxon>
        <taxon>Eurotiomycetidae</taxon>
        <taxon>Eurotiales</taxon>
        <taxon>Aspergillaceae</taxon>
        <taxon>Penicillium</taxon>
    </lineage>
</organism>
<gene>
    <name evidence="7" type="ORF">N7460_003407</name>
</gene>
<evidence type="ECO:0000256" key="3">
    <source>
        <dbReference type="ARBA" id="ARBA00023163"/>
    </source>
</evidence>
<dbReference type="InterPro" id="IPR053157">
    <property type="entry name" value="Sterol_Uptake_Regulator"/>
</dbReference>
<evidence type="ECO:0000256" key="2">
    <source>
        <dbReference type="ARBA" id="ARBA00023125"/>
    </source>
</evidence>
<keyword evidence="4" id="KW-0539">Nucleus</keyword>
<dbReference type="EMBL" id="JAQJZL010000002">
    <property type="protein sequence ID" value="KAJ6052873.1"/>
    <property type="molecule type" value="Genomic_DNA"/>
</dbReference>
<dbReference type="PROSITE" id="PS00463">
    <property type="entry name" value="ZN2_CY6_FUNGAL_1"/>
    <property type="match status" value="1"/>
</dbReference>
<keyword evidence="8" id="KW-1185">Reference proteome</keyword>
<dbReference type="Pfam" id="PF11951">
    <property type="entry name" value="Fungal_trans_2"/>
    <property type="match status" value="1"/>
</dbReference>
<dbReference type="CDD" id="cd00067">
    <property type="entry name" value="GAL4"/>
    <property type="match status" value="1"/>
</dbReference>
<dbReference type="InterPro" id="IPR021858">
    <property type="entry name" value="Fun_TF"/>
</dbReference>